<sequence length="106" mass="11993">MFVHQANAYSPPTAPRTVISPSASLNLHQAAAPSELTKQYLTATIDRFLYRSTKKHVLFWTAVVSFRPRWDNVNYVPFGTKGLPWDKIEGNCFRGRLSTLQVQGPE</sequence>
<gene>
    <name evidence="1" type="ORF">RMAR00112_LOCUS1196</name>
</gene>
<proteinExistence type="predicted"/>
<protein>
    <submittedName>
        <fullName evidence="1">Uncharacterized protein</fullName>
    </submittedName>
</protein>
<dbReference type="AlphaFoldDB" id="A0A7S3E5U6"/>
<reference evidence="1" key="1">
    <citation type="submission" date="2021-01" db="EMBL/GenBank/DDBJ databases">
        <authorList>
            <person name="Corre E."/>
            <person name="Pelletier E."/>
            <person name="Niang G."/>
            <person name="Scheremetjew M."/>
            <person name="Finn R."/>
            <person name="Kale V."/>
            <person name="Holt S."/>
            <person name="Cochrane G."/>
            <person name="Meng A."/>
            <person name="Brown T."/>
            <person name="Cohen L."/>
        </authorList>
    </citation>
    <scope>NUCLEOTIDE SEQUENCE</scope>
    <source>
        <strain evidence="1">CCMP 769</strain>
    </source>
</reference>
<dbReference type="EMBL" id="HBHW01001455">
    <property type="protein sequence ID" value="CAE0033256.1"/>
    <property type="molecule type" value="Transcribed_RNA"/>
</dbReference>
<accession>A0A7S3E5U6</accession>
<name>A0A7S3E5U6_9RHOD</name>
<evidence type="ECO:0000313" key="1">
    <source>
        <dbReference type="EMBL" id="CAE0033256.1"/>
    </source>
</evidence>
<organism evidence="1">
    <name type="scientific">Rhodosorus marinus</name>
    <dbReference type="NCBI Taxonomy" id="101924"/>
    <lineage>
        <taxon>Eukaryota</taxon>
        <taxon>Rhodophyta</taxon>
        <taxon>Stylonematophyceae</taxon>
        <taxon>Stylonematales</taxon>
        <taxon>Stylonemataceae</taxon>
        <taxon>Rhodosorus</taxon>
    </lineage>
</organism>